<accession>A0A8G2HSA8</accession>
<dbReference type="AlphaFoldDB" id="A0A8G2HSA8"/>
<evidence type="ECO:0000313" key="1">
    <source>
        <dbReference type="EMBL" id="STO15789.1"/>
    </source>
</evidence>
<comment type="caution">
    <text evidence="1">The sequence shown here is derived from an EMBL/GenBank/DDBJ whole genome shotgun (WGS) entry which is preliminary data.</text>
</comment>
<evidence type="ECO:0000313" key="2">
    <source>
        <dbReference type="Proteomes" id="UP000255284"/>
    </source>
</evidence>
<organism evidence="1 2">
    <name type="scientific">Mobiluncus mulieris</name>
    <dbReference type="NCBI Taxonomy" id="2052"/>
    <lineage>
        <taxon>Bacteria</taxon>
        <taxon>Bacillati</taxon>
        <taxon>Actinomycetota</taxon>
        <taxon>Actinomycetes</taxon>
        <taxon>Actinomycetales</taxon>
        <taxon>Actinomycetaceae</taxon>
        <taxon>Mobiluncus</taxon>
    </lineage>
</organism>
<proteinExistence type="predicted"/>
<reference evidence="1 2" key="1">
    <citation type="submission" date="2018-06" db="EMBL/GenBank/DDBJ databases">
        <authorList>
            <consortium name="Pathogen Informatics"/>
            <person name="Doyle S."/>
        </authorList>
    </citation>
    <scope>NUCLEOTIDE SEQUENCE [LARGE SCALE GENOMIC DNA]</scope>
    <source>
        <strain evidence="1 2">NCTC11819</strain>
    </source>
</reference>
<dbReference type="EMBL" id="UGGQ01000006">
    <property type="protein sequence ID" value="STO15789.1"/>
    <property type="molecule type" value="Genomic_DNA"/>
</dbReference>
<dbReference type="Proteomes" id="UP000255284">
    <property type="component" value="Unassembled WGS sequence"/>
</dbReference>
<protein>
    <submittedName>
        <fullName evidence="1">Uncharacterized protein</fullName>
    </submittedName>
</protein>
<name>A0A8G2HSA8_9ACTO</name>
<sequence>MGCGYYRVLARTRFARFLARFLSVVEHVFYRGTCKVSLRSPCVPLRRSGICLGDKFFTVRTSFAPPLPEPRLRQPAGDAVSVRGRACFLSGYLQGLASLALRTPSSKRHMPGGQVFYGANFVRSATSRTPLTPASWRRGFCPWSSMFFIGVLARSRFARLAYPFVEAAYAWGTSFLRRELRSLRHFQNPAYAS</sequence>
<gene>
    <name evidence="1" type="ORF">NCTC11819_00333</name>
</gene>